<comment type="similarity">
    <text evidence="4">Belongs to the Toll-like receptor family.</text>
</comment>
<evidence type="ECO:0000256" key="21">
    <source>
        <dbReference type="SAM" id="Phobius"/>
    </source>
</evidence>
<evidence type="ECO:0000313" key="24">
    <source>
        <dbReference type="Proteomes" id="UP000565207"/>
    </source>
</evidence>
<dbReference type="InterPro" id="IPR003591">
    <property type="entry name" value="Leu-rich_rpt_typical-subtyp"/>
</dbReference>
<dbReference type="GO" id="GO:0006954">
    <property type="term" value="P:inflammatory response"/>
    <property type="evidence" value="ECO:0007669"/>
    <property type="project" value="UniProtKB-KW"/>
</dbReference>
<proteinExistence type="inferred from homology"/>
<sequence>DLPLLQVIPNKTFSCMGLNVSGVPAEVPNTTQNLDLSFSNLKSLGPNYFSSVPELQLLDLTRCQLHTIEDNSFEDLHELTTLILTANSLQYLGTAAFYGLTSLKKLVLVETNTVSLSDLPIGHLHTLQELNLGHNSIASLKLPMYFTNLTSLRHLSFFSNKITYISKRDLDALREVNRLNLTLVLSLNHIKYVEPGSFAGIHLGELVLRSSFENFSVMHTSLHGLTGLQVNRLIVGEYANSQRLVDFQSRLLSGLCQVQMQEFVLICFRDFEHDTDTLFNCIGNVSSIRLVNLELEEVSEVPMFSQVKQLECKACKFKEVPAVKLSLFKELRVLRITKSKHLNSFRQKFVSLSNLEVIDLSENRLSFTSCCNRLFQRCPNLKHLNLSFNSDISLTGDFTDMKNLLYLDFQHTKLFGPGSYPVFLSLRKLIYLDISHTRTHVKSQCTFCGLNSLQVLKMAGNSFENNKLANNFKNLSHLHTLDISGCKLVHVDQNTFDPLSELKELNISHNKLLSFDPVVYKPLQALTALDFSNNQLGVLLDSALEILPEGLVLLDISQNLFECSCLYLNFLKWIKEKQELLQNKELMICHTPAYVKNVSLSSFDLSSCQVSVSTVSGSVITLFVVVVILFLIYKYYFQLYYSLLLLSGCKHSAERGSTYDAFVIHSSKDHEWVMKELVEPLEGGKPPFHLCLYSRDFLPGVPIVTNIIEEGFLSSRNVIAVISADFLESKWCSFEFDIAQSWQLVEGKAGIIMIVLEEVNKTLVRQRLGLSRYLRRNTYLEWKNKEISKHIFWKQLTGVLLEGKKWNQ</sequence>
<dbReference type="SUPFAM" id="SSF52058">
    <property type="entry name" value="L domain-like"/>
    <property type="match status" value="2"/>
</dbReference>
<dbReference type="Gene3D" id="3.80.10.10">
    <property type="entry name" value="Ribonuclease Inhibitor"/>
    <property type="match status" value="1"/>
</dbReference>
<dbReference type="PRINTS" id="PR01537">
    <property type="entry name" value="INTRLKN1R1F"/>
</dbReference>
<dbReference type="PANTHER" id="PTHR24365:SF521">
    <property type="entry name" value="TOLL-LIKE RECEPTOR 4"/>
    <property type="match status" value="1"/>
</dbReference>
<evidence type="ECO:0000256" key="11">
    <source>
        <dbReference type="ARBA" id="ARBA00022753"/>
    </source>
</evidence>
<dbReference type="InterPro" id="IPR017241">
    <property type="entry name" value="Toll-like_receptor"/>
</dbReference>
<keyword evidence="18" id="KW-0395">Inflammatory response</keyword>
<evidence type="ECO:0000256" key="5">
    <source>
        <dbReference type="ARBA" id="ARBA00022475"/>
    </source>
</evidence>
<evidence type="ECO:0000256" key="16">
    <source>
        <dbReference type="ARBA" id="ARBA00023170"/>
    </source>
</evidence>
<gene>
    <name evidence="23" type="primary">Tlr4</name>
    <name evidence="23" type="ORF">PEDTOR_R09078</name>
</gene>
<keyword evidence="8 21" id="KW-0812">Transmembrane</keyword>
<evidence type="ECO:0000256" key="9">
    <source>
        <dbReference type="ARBA" id="ARBA00022729"/>
    </source>
</evidence>
<keyword evidence="5" id="KW-1003">Cell membrane</keyword>
<dbReference type="InterPro" id="IPR000157">
    <property type="entry name" value="TIR_dom"/>
</dbReference>
<dbReference type="GO" id="GO:0001875">
    <property type="term" value="F:lipopolysaccharide immune receptor activity"/>
    <property type="evidence" value="ECO:0007669"/>
    <property type="project" value="TreeGrafter"/>
</dbReference>
<dbReference type="PROSITE" id="PS50104">
    <property type="entry name" value="TIR"/>
    <property type="match status" value="1"/>
</dbReference>
<evidence type="ECO:0000259" key="22">
    <source>
        <dbReference type="PROSITE" id="PS50104"/>
    </source>
</evidence>
<name>A0A7K6NCZ3_PEDTO</name>
<feature type="transmembrane region" description="Helical" evidence="21">
    <location>
        <begin position="615"/>
        <end position="636"/>
    </location>
</feature>
<keyword evidence="11" id="KW-0967">Endosome</keyword>
<keyword evidence="9" id="KW-0732">Signal</keyword>
<dbReference type="Gene3D" id="3.40.50.10140">
    <property type="entry name" value="Toll/interleukin-1 receptor homology (TIR) domain"/>
    <property type="match status" value="1"/>
</dbReference>
<dbReference type="Pfam" id="PF01582">
    <property type="entry name" value="TIR"/>
    <property type="match status" value="1"/>
</dbReference>
<keyword evidence="6" id="KW-0399">Innate immunity</keyword>
<evidence type="ECO:0000256" key="8">
    <source>
        <dbReference type="ARBA" id="ARBA00022692"/>
    </source>
</evidence>
<dbReference type="AlphaFoldDB" id="A0A7K6NCZ3"/>
<dbReference type="GO" id="GO:0032497">
    <property type="term" value="P:detection of lipopolysaccharide"/>
    <property type="evidence" value="ECO:0007669"/>
    <property type="project" value="TreeGrafter"/>
</dbReference>
<evidence type="ECO:0000256" key="20">
    <source>
        <dbReference type="ARBA" id="ARBA00040109"/>
    </source>
</evidence>
<evidence type="ECO:0000313" key="23">
    <source>
        <dbReference type="EMBL" id="NWW47137.1"/>
    </source>
</evidence>
<dbReference type="GO" id="GO:0034142">
    <property type="term" value="P:toll-like receptor 4 signaling pathway"/>
    <property type="evidence" value="ECO:0007669"/>
    <property type="project" value="TreeGrafter"/>
</dbReference>
<dbReference type="GO" id="GO:0001726">
    <property type="term" value="C:ruffle"/>
    <property type="evidence" value="ECO:0007669"/>
    <property type="project" value="UniProtKB-SubCell"/>
</dbReference>
<dbReference type="Pfam" id="PF13855">
    <property type="entry name" value="LRR_8"/>
    <property type="match status" value="3"/>
</dbReference>
<keyword evidence="16" id="KW-0675">Receptor</keyword>
<keyword evidence="13" id="KW-0391">Immunity</keyword>
<dbReference type="GO" id="GO:0045087">
    <property type="term" value="P:innate immune response"/>
    <property type="evidence" value="ECO:0007669"/>
    <property type="project" value="UniProtKB-KW"/>
</dbReference>
<evidence type="ECO:0000256" key="17">
    <source>
        <dbReference type="ARBA" id="ARBA00023180"/>
    </source>
</evidence>
<keyword evidence="7" id="KW-0433">Leucine-rich repeat</keyword>
<evidence type="ECO:0000256" key="7">
    <source>
        <dbReference type="ARBA" id="ARBA00022614"/>
    </source>
</evidence>
<dbReference type="PIRSF" id="PIRSF037595">
    <property type="entry name" value="Toll-like_receptor"/>
    <property type="match status" value="1"/>
</dbReference>
<protein>
    <recommendedName>
        <fullName evidence="20">Toll-like receptor 4</fullName>
    </recommendedName>
</protein>
<keyword evidence="14 21" id="KW-1133">Transmembrane helix</keyword>
<evidence type="ECO:0000256" key="1">
    <source>
        <dbReference type="ARBA" id="ARBA00004251"/>
    </source>
</evidence>
<dbReference type="GO" id="GO:0002755">
    <property type="term" value="P:MyD88-dependent toll-like receptor signaling pathway"/>
    <property type="evidence" value="ECO:0007669"/>
    <property type="project" value="TreeGrafter"/>
</dbReference>
<dbReference type="GO" id="GO:0046696">
    <property type="term" value="C:lipopolysaccharide receptor complex"/>
    <property type="evidence" value="ECO:0007669"/>
    <property type="project" value="TreeGrafter"/>
</dbReference>
<organism evidence="23 24">
    <name type="scientific">Pedionomus torquatus</name>
    <name type="common">Plains-wanderer</name>
    <dbReference type="NCBI Taxonomy" id="227192"/>
    <lineage>
        <taxon>Eukaryota</taxon>
        <taxon>Metazoa</taxon>
        <taxon>Chordata</taxon>
        <taxon>Craniata</taxon>
        <taxon>Vertebrata</taxon>
        <taxon>Euteleostomi</taxon>
        <taxon>Archelosauria</taxon>
        <taxon>Archosauria</taxon>
        <taxon>Dinosauria</taxon>
        <taxon>Saurischia</taxon>
        <taxon>Theropoda</taxon>
        <taxon>Coelurosauria</taxon>
        <taxon>Aves</taxon>
        <taxon>Neognathae</taxon>
        <taxon>Neoaves</taxon>
        <taxon>Charadriiformes</taxon>
        <taxon>Pedionomidae</taxon>
        <taxon>Pedionomus</taxon>
    </lineage>
</organism>
<feature type="non-terminal residue" evidence="23">
    <location>
        <position position="808"/>
    </location>
</feature>
<dbReference type="GO" id="GO:0005769">
    <property type="term" value="C:early endosome"/>
    <property type="evidence" value="ECO:0007669"/>
    <property type="project" value="UniProtKB-SubCell"/>
</dbReference>
<keyword evidence="15 21" id="KW-0472">Membrane</keyword>
<dbReference type="SMART" id="SM00255">
    <property type="entry name" value="TIR"/>
    <property type="match status" value="1"/>
</dbReference>
<dbReference type="GO" id="GO:0005886">
    <property type="term" value="C:plasma membrane"/>
    <property type="evidence" value="ECO:0007669"/>
    <property type="project" value="UniProtKB-SubCell"/>
</dbReference>
<dbReference type="Proteomes" id="UP000565207">
    <property type="component" value="Unassembled WGS sequence"/>
</dbReference>
<feature type="domain" description="TIR" evidence="22">
    <location>
        <begin position="657"/>
        <end position="800"/>
    </location>
</feature>
<evidence type="ECO:0000256" key="15">
    <source>
        <dbReference type="ARBA" id="ARBA00023136"/>
    </source>
</evidence>
<evidence type="ECO:0000256" key="14">
    <source>
        <dbReference type="ARBA" id="ARBA00022989"/>
    </source>
</evidence>
<comment type="subcellular location">
    <subcellularLocation>
        <location evidence="1">Cell membrane</location>
        <topology evidence="1">Single-pass type I membrane protein</topology>
    </subcellularLocation>
    <subcellularLocation>
        <location evidence="3">Cell projection</location>
        <location evidence="3">Ruffle</location>
    </subcellularLocation>
    <subcellularLocation>
        <location evidence="2">Early endosome</location>
    </subcellularLocation>
</comment>
<feature type="non-terminal residue" evidence="23">
    <location>
        <position position="1"/>
    </location>
</feature>
<evidence type="ECO:0000256" key="2">
    <source>
        <dbReference type="ARBA" id="ARBA00004412"/>
    </source>
</evidence>
<dbReference type="InterPro" id="IPR032675">
    <property type="entry name" value="LRR_dom_sf"/>
</dbReference>
<evidence type="ECO:0000256" key="10">
    <source>
        <dbReference type="ARBA" id="ARBA00022737"/>
    </source>
</evidence>
<dbReference type="InterPro" id="IPR001611">
    <property type="entry name" value="Leu-rich_rpt"/>
</dbReference>
<keyword evidence="17" id="KW-0325">Glycoprotein</keyword>
<accession>A0A7K6NCZ3</accession>
<dbReference type="GO" id="GO:0001530">
    <property type="term" value="F:lipopolysaccharide binding"/>
    <property type="evidence" value="ECO:0007669"/>
    <property type="project" value="TreeGrafter"/>
</dbReference>
<reference evidence="23 24" key="1">
    <citation type="submission" date="2019-09" db="EMBL/GenBank/DDBJ databases">
        <title>Bird 10,000 Genomes (B10K) Project - Family phase.</title>
        <authorList>
            <person name="Zhang G."/>
        </authorList>
    </citation>
    <scope>NUCLEOTIDE SEQUENCE [LARGE SCALE GENOMIC DNA]</scope>
    <source>
        <strain evidence="23">B10K-DU-029-80</strain>
        <tissue evidence="23">Muscle</tissue>
    </source>
</reference>
<keyword evidence="24" id="KW-1185">Reference proteome</keyword>
<evidence type="ECO:0000256" key="4">
    <source>
        <dbReference type="ARBA" id="ARBA00009634"/>
    </source>
</evidence>
<dbReference type="FunFam" id="3.40.50.10140:FF:000006">
    <property type="entry name" value="Toll-like receptor 4"/>
    <property type="match status" value="1"/>
</dbReference>
<dbReference type="SUPFAM" id="SSF52200">
    <property type="entry name" value="Toll/Interleukin receptor TIR domain"/>
    <property type="match status" value="1"/>
</dbReference>
<evidence type="ECO:0000256" key="19">
    <source>
        <dbReference type="ARBA" id="ARBA00023273"/>
    </source>
</evidence>
<evidence type="ECO:0000256" key="12">
    <source>
        <dbReference type="ARBA" id="ARBA00022843"/>
    </source>
</evidence>
<comment type="caution">
    <text evidence="23">The sequence shown here is derived from an EMBL/GenBank/DDBJ whole genome shotgun (WGS) entry which is preliminary data.</text>
</comment>
<dbReference type="PANTHER" id="PTHR24365">
    <property type="entry name" value="TOLL-LIKE RECEPTOR"/>
    <property type="match status" value="1"/>
</dbReference>
<dbReference type="GO" id="GO:0050829">
    <property type="term" value="P:defense response to Gram-negative bacterium"/>
    <property type="evidence" value="ECO:0007669"/>
    <property type="project" value="TreeGrafter"/>
</dbReference>
<dbReference type="EMBL" id="VZRU01008061">
    <property type="protein sequence ID" value="NWW47137.1"/>
    <property type="molecule type" value="Genomic_DNA"/>
</dbReference>
<keyword evidence="19" id="KW-0966">Cell projection</keyword>
<dbReference type="SMART" id="SM00369">
    <property type="entry name" value="LRR_TYP"/>
    <property type="match status" value="9"/>
</dbReference>
<evidence type="ECO:0000256" key="3">
    <source>
        <dbReference type="ARBA" id="ARBA00004466"/>
    </source>
</evidence>
<keyword evidence="10" id="KW-0677">Repeat</keyword>
<evidence type="ECO:0000256" key="18">
    <source>
        <dbReference type="ARBA" id="ARBA00023198"/>
    </source>
</evidence>
<evidence type="ECO:0000256" key="13">
    <source>
        <dbReference type="ARBA" id="ARBA00022859"/>
    </source>
</evidence>
<evidence type="ECO:0000256" key="6">
    <source>
        <dbReference type="ARBA" id="ARBA00022588"/>
    </source>
</evidence>
<dbReference type="InterPro" id="IPR035897">
    <property type="entry name" value="Toll_tir_struct_dom_sf"/>
</dbReference>
<dbReference type="GO" id="GO:0004888">
    <property type="term" value="F:transmembrane signaling receptor activity"/>
    <property type="evidence" value="ECO:0007669"/>
    <property type="project" value="InterPro"/>
</dbReference>
<keyword evidence="12" id="KW-0832">Ubl conjugation</keyword>